<evidence type="ECO:0000313" key="4">
    <source>
        <dbReference type="Proteomes" id="UP001498398"/>
    </source>
</evidence>
<proteinExistence type="predicted"/>
<gene>
    <name evidence="3" type="ORF">VKT23_001830</name>
</gene>
<comment type="caution">
    <text evidence="3">The sequence shown here is derived from an EMBL/GenBank/DDBJ whole genome shotgun (WGS) entry which is preliminary data.</text>
</comment>
<protein>
    <recommendedName>
        <fullName evidence="2">BTB domain-containing protein</fullName>
    </recommendedName>
</protein>
<reference evidence="3 4" key="1">
    <citation type="submission" date="2024-01" db="EMBL/GenBank/DDBJ databases">
        <title>A draft genome for the cacao thread blight pathogen Marasmiellus scandens.</title>
        <authorList>
            <person name="Baruah I.K."/>
            <person name="Leung J."/>
            <person name="Bukari Y."/>
            <person name="Amoako-Attah I."/>
            <person name="Meinhardt L.W."/>
            <person name="Bailey B.A."/>
            <person name="Cohen S.P."/>
        </authorList>
    </citation>
    <scope>NUCLEOTIDE SEQUENCE [LARGE SCALE GENOMIC DNA]</scope>
    <source>
        <strain evidence="3 4">GH-19</strain>
    </source>
</reference>
<dbReference type="Proteomes" id="UP001498398">
    <property type="component" value="Unassembled WGS sequence"/>
</dbReference>
<evidence type="ECO:0000313" key="3">
    <source>
        <dbReference type="EMBL" id="KAK7470403.1"/>
    </source>
</evidence>
<feature type="domain" description="BTB" evidence="2">
    <location>
        <begin position="333"/>
        <end position="408"/>
    </location>
</feature>
<feature type="compositionally biased region" description="Polar residues" evidence="1">
    <location>
        <begin position="512"/>
        <end position="525"/>
    </location>
</feature>
<feature type="region of interest" description="Disordered" evidence="1">
    <location>
        <begin position="307"/>
        <end position="330"/>
    </location>
</feature>
<dbReference type="CDD" id="cd18186">
    <property type="entry name" value="BTB_POZ_ZBTB_KLHL-like"/>
    <property type="match status" value="1"/>
</dbReference>
<name>A0ABR1K5L2_9AGAR</name>
<evidence type="ECO:0000259" key="2">
    <source>
        <dbReference type="PROSITE" id="PS50097"/>
    </source>
</evidence>
<dbReference type="PANTHER" id="PTHR24413">
    <property type="entry name" value="SPECKLE-TYPE POZ PROTEIN"/>
    <property type="match status" value="1"/>
</dbReference>
<keyword evidence="4" id="KW-1185">Reference proteome</keyword>
<feature type="region of interest" description="Disordered" evidence="1">
    <location>
        <begin position="1"/>
        <end position="63"/>
    </location>
</feature>
<feature type="compositionally biased region" description="Polar residues" evidence="1">
    <location>
        <begin position="470"/>
        <end position="491"/>
    </location>
</feature>
<evidence type="ECO:0000256" key="1">
    <source>
        <dbReference type="SAM" id="MobiDB-lite"/>
    </source>
</evidence>
<dbReference type="SUPFAM" id="SSF54695">
    <property type="entry name" value="POZ domain"/>
    <property type="match status" value="1"/>
</dbReference>
<organism evidence="3 4">
    <name type="scientific">Marasmiellus scandens</name>
    <dbReference type="NCBI Taxonomy" id="2682957"/>
    <lineage>
        <taxon>Eukaryota</taxon>
        <taxon>Fungi</taxon>
        <taxon>Dikarya</taxon>
        <taxon>Basidiomycota</taxon>
        <taxon>Agaricomycotina</taxon>
        <taxon>Agaricomycetes</taxon>
        <taxon>Agaricomycetidae</taxon>
        <taxon>Agaricales</taxon>
        <taxon>Marasmiineae</taxon>
        <taxon>Omphalotaceae</taxon>
        <taxon>Marasmiellus</taxon>
    </lineage>
</organism>
<dbReference type="EMBL" id="JBANRG010000002">
    <property type="protein sequence ID" value="KAK7470403.1"/>
    <property type="molecule type" value="Genomic_DNA"/>
</dbReference>
<dbReference type="InterPro" id="IPR011333">
    <property type="entry name" value="SKP1/BTB/POZ_sf"/>
</dbReference>
<sequence length="715" mass="78276">MTDLQRISSPLGNSPSRTTSISRPAWPWSSSSSFRYSHRSSTSSIGSVSGSTTSAAGASAWDRGTASPASFAGGSMLKQNTSYGGNDDNTRQWTFMGFEWVVRNVAKLRDYVETVGTEATDSSESSSNADIDFEILKLSPIMGDNKFKLEIVHTPPNETDTNTKASGLSLYVTSLMLDYAHAEYEISASMMAAIKCQDDRLGERGARPDWIWEHWQSDWSFRQESEVWACSLPSLSSLLENPRIRETDSLVICVQIHCPIGPFFPSQPSAYYVPRDLLDGLEASLDNPNTGDVRFVCLERMRNDTPNSPLLSPELASPVTHRPPSSTSSYSPFAAEMTARKRIIYAHSDILVRRSDYFATMLASSFSENQTIMHGERKVYTIVVEEAEFETIYWLLKYCYANWLLFKEVDDPRVAVEGVGAGWSAHWLNSQGGEWDWKTFTKSGPNEDSPPGDARSAASGESIHGERSKSPVNQPNTLQSGQRVVSNPTSIRSSTGNTATTSRTTGSPSAPRGNNSSTVTSQRNMTSTTGPSPPRRPVQSGATPTVPVNMSGTTSGARAKPIPLSVPSSNFTSPAHYPVSPRTGTQRSRRSSNTLPDPHAHPTVPPPPASALSMYQVAHRYGMPALQTLALEHMMSTITPQASFALLLATSAWEELHSMTEDYVVDKWDEVSCSPEFEQCCQEVAGGEWGAEGGKTMMALFRRLRSPTALMYGRT</sequence>
<dbReference type="Gene3D" id="3.30.710.10">
    <property type="entry name" value="Potassium Channel Kv1.1, Chain A"/>
    <property type="match status" value="1"/>
</dbReference>
<feature type="compositionally biased region" description="Low complexity" evidence="1">
    <location>
        <begin position="492"/>
        <end position="511"/>
    </location>
</feature>
<feature type="compositionally biased region" description="Polar residues" evidence="1">
    <location>
        <begin position="582"/>
        <end position="595"/>
    </location>
</feature>
<dbReference type="Pfam" id="PF00651">
    <property type="entry name" value="BTB"/>
    <property type="match status" value="1"/>
</dbReference>
<feature type="compositionally biased region" description="Low complexity" evidence="1">
    <location>
        <begin position="20"/>
        <end position="61"/>
    </location>
</feature>
<dbReference type="PROSITE" id="PS50097">
    <property type="entry name" value="BTB"/>
    <property type="match status" value="1"/>
</dbReference>
<feature type="compositionally biased region" description="Polar residues" evidence="1">
    <location>
        <begin position="1"/>
        <end position="19"/>
    </location>
</feature>
<dbReference type="InterPro" id="IPR000210">
    <property type="entry name" value="BTB/POZ_dom"/>
</dbReference>
<feature type="compositionally biased region" description="Polar residues" evidence="1">
    <location>
        <begin position="540"/>
        <end position="556"/>
    </location>
</feature>
<feature type="region of interest" description="Disordered" evidence="1">
    <location>
        <begin position="438"/>
        <end position="610"/>
    </location>
</feature>
<accession>A0ABR1K5L2</accession>